<dbReference type="AlphaFoldDB" id="A0A1B2EC82"/>
<gene>
    <name evidence="1" type="ORF">BB934_03965</name>
</gene>
<evidence type="ECO:0000313" key="1">
    <source>
        <dbReference type="EMBL" id="ANY77482.1"/>
    </source>
</evidence>
<organism evidence="1">
    <name type="scientific">Microvirga ossetica</name>
    <dbReference type="NCBI Taxonomy" id="1882682"/>
    <lineage>
        <taxon>Bacteria</taxon>
        <taxon>Pseudomonadati</taxon>
        <taxon>Pseudomonadota</taxon>
        <taxon>Alphaproteobacteria</taxon>
        <taxon>Hyphomicrobiales</taxon>
        <taxon>Methylobacteriaceae</taxon>
        <taxon>Microvirga</taxon>
    </lineage>
</organism>
<name>A0A1B2EC82_9HYPH</name>
<dbReference type="OrthoDB" id="7495008at2"/>
<protein>
    <submittedName>
        <fullName evidence="1">Uncharacterized protein</fullName>
    </submittedName>
</protein>
<proteinExistence type="predicted"/>
<sequence>MTAETRLVPAWRLLDREGLHALVKTPRRGLPEGILLTPNRALHEISAVPLVMAAHQVIERAIAQGGLPLTAAGALSRAETRALFDLIDWPDYPKNEVLAVNRVLNEADALPVHVTRIVLQVAGLLRRRGKLLIATKKAQALLDPNASANLFALWFETTLWRVSLSYFDRAPVEHWPQDHIGIVLWCLSVADNNWADADMHAQVCTVRDERLDRTVRDFSGHAMRSRVLRPLTWLGLMEMTRRDDEAQTDWMRPAVFRKTAVFGTVVGFKVKVPVRTGAVH</sequence>
<reference evidence="1" key="1">
    <citation type="submission" date="2016-07" db="EMBL/GenBank/DDBJ databases">
        <title>Microvirga ossetica sp. nov. a new species of rhizobia isolated from root nodules of the legume species Vicia alpestris Steven originated from North Ossetia region in the Caucasus.</title>
        <authorList>
            <person name="Safronova V.I."/>
            <person name="Kuznetsova I.G."/>
            <person name="Sazanova A.L."/>
            <person name="Belimov A."/>
            <person name="Andronov E."/>
            <person name="Osledkin Y.S."/>
            <person name="Onishchuk O.P."/>
            <person name="Kurchak O.N."/>
            <person name="Shaposhnikov A.I."/>
            <person name="Willems A."/>
            <person name="Tikhonovich I.A."/>
        </authorList>
    </citation>
    <scope>NUCLEOTIDE SEQUENCE [LARGE SCALE GENOMIC DNA]</scope>
    <source>
        <strain evidence="1">V5/3M</strain>
    </source>
</reference>
<dbReference type="KEGG" id="moc:BB934_03965"/>
<dbReference type="RefSeq" id="WP_099508470.1">
    <property type="nucleotide sequence ID" value="NZ_CP016616.1"/>
</dbReference>
<accession>A0A1B2EC82</accession>
<dbReference type="EMBL" id="CP016616">
    <property type="protein sequence ID" value="ANY77482.1"/>
    <property type="molecule type" value="Genomic_DNA"/>
</dbReference>